<sequence>MNKNSANRGVYFLANDKVYELAVAFLNSFRFHNKDMALCLIPYDNDFSKIAALSASYSFTVFEQPELLASCDTISEKFHGRTLGAYRKFVTWEGPFDEFMYIDIDTVVLDSVDFAFSNLEHCDIFTSHSNIESIRKWVWKDSIFGKNALSEPQIAFAANTGCFTSKKALITLNHVLDRVPAALALKDDMELACMEQPFLNYVIVTSGLRYGSLLMFLVNGINPNVKLEMWAGNPGATVDGGRFYVPNYPPIFLLHWAGIWQSDNGSLSDLPYKNLWRHYRYLNA</sequence>
<evidence type="ECO:0000313" key="1">
    <source>
        <dbReference type="EMBL" id="MTV39326.1"/>
    </source>
</evidence>
<gene>
    <name evidence="1" type="ORF">GM676_17280</name>
</gene>
<protein>
    <recommendedName>
        <fullName evidence="3">Glycosyl transferase</fullName>
    </recommendedName>
</protein>
<proteinExistence type="predicted"/>
<dbReference type="Proteomes" id="UP000475582">
    <property type="component" value="Unassembled WGS sequence"/>
</dbReference>
<name>A0A6L6PJP4_9BURK</name>
<dbReference type="AlphaFoldDB" id="A0A6L6PJP4"/>
<organism evidence="1 2">
    <name type="scientific">Duganella radicis</name>
    <dbReference type="NCBI Taxonomy" id="551988"/>
    <lineage>
        <taxon>Bacteria</taxon>
        <taxon>Pseudomonadati</taxon>
        <taxon>Pseudomonadota</taxon>
        <taxon>Betaproteobacteria</taxon>
        <taxon>Burkholderiales</taxon>
        <taxon>Oxalobacteraceae</taxon>
        <taxon>Telluria group</taxon>
        <taxon>Duganella</taxon>
    </lineage>
</organism>
<dbReference type="SUPFAM" id="SSF53448">
    <property type="entry name" value="Nucleotide-diphospho-sugar transferases"/>
    <property type="match status" value="1"/>
</dbReference>
<keyword evidence="2" id="KW-1185">Reference proteome</keyword>
<evidence type="ECO:0008006" key="3">
    <source>
        <dbReference type="Google" id="ProtNLM"/>
    </source>
</evidence>
<reference evidence="1 2" key="1">
    <citation type="submission" date="2019-11" db="EMBL/GenBank/DDBJ databases">
        <title>Type strains purchased from KCTC, JCM and DSMZ.</title>
        <authorList>
            <person name="Lu H."/>
        </authorList>
    </citation>
    <scope>NUCLEOTIDE SEQUENCE [LARGE SCALE GENOMIC DNA]</scope>
    <source>
        <strain evidence="1 2">KCTC 22382</strain>
    </source>
</reference>
<dbReference type="EMBL" id="WNKY01000018">
    <property type="protein sequence ID" value="MTV39326.1"/>
    <property type="molecule type" value="Genomic_DNA"/>
</dbReference>
<comment type="caution">
    <text evidence="1">The sequence shown here is derived from an EMBL/GenBank/DDBJ whole genome shotgun (WGS) entry which is preliminary data.</text>
</comment>
<dbReference type="OrthoDB" id="480149at2"/>
<dbReference type="InterPro" id="IPR029044">
    <property type="entry name" value="Nucleotide-diphossugar_trans"/>
</dbReference>
<accession>A0A6L6PJP4</accession>
<dbReference type="Gene3D" id="3.90.550.10">
    <property type="entry name" value="Spore Coat Polysaccharide Biosynthesis Protein SpsA, Chain A"/>
    <property type="match status" value="1"/>
</dbReference>
<evidence type="ECO:0000313" key="2">
    <source>
        <dbReference type="Proteomes" id="UP000475582"/>
    </source>
</evidence>
<dbReference type="RefSeq" id="WP_155464991.1">
    <property type="nucleotide sequence ID" value="NZ_WNKY01000018.1"/>
</dbReference>